<comment type="subcellular location">
    <subcellularLocation>
        <location evidence="1">Cell membrane</location>
    </subcellularLocation>
</comment>
<dbReference type="Proteomes" id="UP001180616">
    <property type="component" value="Chromosome"/>
</dbReference>
<evidence type="ECO:0000259" key="11">
    <source>
        <dbReference type="Pfam" id="PF25967"/>
    </source>
</evidence>
<sequence>MNIDAQSRPHFRPCPAAPSFVGPSSVAPVAPVAPVRWAASLLPGLPILPILSTMAVLAVLLAMLAGCSGGDDAAKAKPQKRPVPVATALAEKRDLPVVVRTVGNVEPYATVSVKSRVDGQVVGVHFKEGQDVRKGDLLFSVDRRALEAALSEAQAVLQRDRVLLAKADEDVRRFEKLVADGYVSRDQYEQYRSSADSLRATVRADEASVETARVQLSYTTITAPMSGRAGQVKVDQGNMVRAGADTVLVVIDQIEPIYVGFALPEMHLATARARMAAGGVPVQARVPGSANGVGGVSARGTVSFVDNTVNTATGTIRMRGTFANEARVLWPGQFVDVYVELGEVPGAVVVPAQAVQTGSQGLFAYVVAQDNTVQLRKVRTGLAHDGHVVIEEGVAAGERVVIDGHLRLTPGAVVEERASAGAASGGQAEKPGEPAAKPGEAGAEGAAPAEARQ</sequence>
<feature type="domain" description="Multidrug resistance protein MdtA-like beta-barrel" evidence="10">
    <location>
        <begin position="256"/>
        <end position="342"/>
    </location>
</feature>
<evidence type="ECO:0000256" key="4">
    <source>
        <dbReference type="ARBA" id="ARBA00022475"/>
    </source>
</evidence>
<feature type="region of interest" description="Disordered" evidence="7">
    <location>
        <begin position="417"/>
        <end position="453"/>
    </location>
</feature>
<evidence type="ECO:0000256" key="2">
    <source>
        <dbReference type="ARBA" id="ARBA00009477"/>
    </source>
</evidence>
<dbReference type="SUPFAM" id="SSF111369">
    <property type="entry name" value="HlyD-like secretion proteins"/>
    <property type="match status" value="1"/>
</dbReference>
<keyword evidence="4" id="KW-1003">Cell membrane</keyword>
<feature type="domain" description="Multidrug resistance protein MdtA-like barrel-sandwich hybrid" evidence="9">
    <location>
        <begin position="110"/>
        <end position="251"/>
    </location>
</feature>
<evidence type="ECO:0000256" key="7">
    <source>
        <dbReference type="SAM" id="MobiDB-lite"/>
    </source>
</evidence>
<keyword evidence="6" id="KW-0472">Membrane</keyword>
<dbReference type="InterPro" id="IPR058626">
    <property type="entry name" value="MdtA-like_b-barrel"/>
</dbReference>
<protein>
    <submittedName>
        <fullName evidence="12">Efflux RND transporter periplasmic adaptor subunit</fullName>
    </submittedName>
</protein>
<dbReference type="InterPro" id="IPR058627">
    <property type="entry name" value="MdtA-like_C"/>
</dbReference>
<reference evidence="12" key="1">
    <citation type="submission" date="2023-09" db="EMBL/GenBank/DDBJ databases">
        <authorList>
            <consortium name="CW5 consortium"/>
            <person name="Lu C.-W."/>
        </authorList>
    </citation>
    <scope>NUCLEOTIDE SEQUENCE</scope>
    <source>
        <strain evidence="12">KPS</strain>
    </source>
</reference>
<dbReference type="Pfam" id="PF25967">
    <property type="entry name" value="RND-MFP_C"/>
    <property type="match status" value="1"/>
</dbReference>
<evidence type="ECO:0000313" key="12">
    <source>
        <dbReference type="EMBL" id="WMW67150.1"/>
    </source>
</evidence>
<organism evidence="12 13">
    <name type="scientific">Nitratidesulfovibrio liaohensis</name>
    <dbReference type="NCBI Taxonomy" id="2604158"/>
    <lineage>
        <taxon>Bacteria</taxon>
        <taxon>Pseudomonadati</taxon>
        <taxon>Thermodesulfobacteriota</taxon>
        <taxon>Desulfovibrionia</taxon>
        <taxon>Desulfovibrionales</taxon>
        <taxon>Desulfovibrionaceae</taxon>
        <taxon>Nitratidesulfovibrio</taxon>
    </lineage>
</organism>
<dbReference type="Pfam" id="PF25876">
    <property type="entry name" value="HH_MFP_RND"/>
    <property type="match status" value="1"/>
</dbReference>
<dbReference type="Gene3D" id="2.40.30.170">
    <property type="match status" value="1"/>
</dbReference>
<feature type="compositionally biased region" description="Low complexity" evidence="7">
    <location>
        <begin position="419"/>
        <end position="453"/>
    </location>
</feature>
<keyword evidence="3" id="KW-0813">Transport</keyword>
<dbReference type="RefSeq" id="WP_309542975.1">
    <property type="nucleotide sequence ID" value="NZ_CP133659.1"/>
</dbReference>
<dbReference type="InterPro" id="IPR058625">
    <property type="entry name" value="MdtA-like_BSH"/>
</dbReference>
<dbReference type="NCBIfam" id="TIGR01730">
    <property type="entry name" value="RND_mfp"/>
    <property type="match status" value="1"/>
</dbReference>
<proteinExistence type="inferred from homology"/>
<dbReference type="PANTHER" id="PTHR30469:SF36">
    <property type="entry name" value="BLL3903 PROTEIN"/>
    <property type="match status" value="1"/>
</dbReference>
<comment type="similarity">
    <text evidence="2">Belongs to the membrane fusion protein (MFP) (TC 8.A.1) family.</text>
</comment>
<keyword evidence="5" id="KW-0997">Cell inner membrane</keyword>
<evidence type="ECO:0000259" key="9">
    <source>
        <dbReference type="Pfam" id="PF25917"/>
    </source>
</evidence>
<evidence type="ECO:0000259" key="8">
    <source>
        <dbReference type="Pfam" id="PF25876"/>
    </source>
</evidence>
<dbReference type="PANTHER" id="PTHR30469">
    <property type="entry name" value="MULTIDRUG RESISTANCE PROTEIN MDTA"/>
    <property type="match status" value="1"/>
</dbReference>
<name>A0ABY9R5X6_9BACT</name>
<dbReference type="Gene3D" id="2.40.420.20">
    <property type="match status" value="1"/>
</dbReference>
<accession>A0ABY9R5X6</accession>
<evidence type="ECO:0000256" key="5">
    <source>
        <dbReference type="ARBA" id="ARBA00022519"/>
    </source>
</evidence>
<evidence type="ECO:0000256" key="1">
    <source>
        <dbReference type="ARBA" id="ARBA00004236"/>
    </source>
</evidence>
<evidence type="ECO:0000256" key="3">
    <source>
        <dbReference type="ARBA" id="ARBA00022448"/>
    </source>
</evidence>
<evidence type="ECO:0000313" key="13">
    <source>
        <dbReference type="Proteomes" id="UP001180616"/>
    </source>
</evidence>
<dbReference type="InterPro" id="IPR058624">
    <property type="entry name" value="MdtA-like_HH"/>
</dbReference>
<keyword evidence="13" id="KW-1185">Reference proteome</keyword>
<dbReference type="Gene3D" id="2.40.50.100">
    <property type="match status" value="1"/>
</dbReference>
<dbReference type="Pfam" id="PF25917">
    <property type="entry name" value="BSH_RND"/>
    <property type="match status" value="1"/>
</dbReference>
<feature type="domain" description="Multidrug resistance protein MdtA-like C-terminal permuted SH3" evidence="11">
    <location>
        <begin position="347"/>
        <end position="404"/>
    </location>
</feature>
<feature type="domain" description="Multidrug resistance protein MdtA-like alpha-helical hairpin" evidence="8">
    <location>
        <begin position="150"/>
        <end position="219"/>
    </location>
</feature>
<evidence type="ECO:0000256" key="6">
    <source>
        <dbReference type="ARBA" id="ARBA00023136"/>
    </source>
</evidence>
<dbReference type="Pfam" id="PF25944">
    <property type="entry name" value="Beta-barrel_RND"/>
    <property type="match status" value="1"/>
</dbReference>
<gene>
    <name evidence="12" type="ORF">KPS_001808</name>
</gene>
<evidence type="ECO:0000259" key="10">
    <source>
        <dbReference type="Pfam" id="PF25944"/>
    </source>
</evidence>
<dbReference type="Gene3D" id="1.10.287.470">
    <property type="entry name" value="Helix hairpin bin"/>
    <property type="match status" value="1"/>
</dbReference>
<dbReference type="InterPro" id="IPR006143">
    <property type="entry name" value="RND_pump_MFP"/>
</dbReference>
<dbReference type="EMBL" id="CP133659">
    <property type="protein sequence ID" value="WMW67150.1"/>
    <property type="molecule type" value="Genomic_DNA"/>
</dbReference>